<evidence type="ECO:0000256" key="1">
    <source>
        <dbReference type="SAM" id="SignalP"/>
    </source>
</evidence>
<dbReference type="Proteomes" id="UP000265140">
    <property type="component" value="Chromosome 1"/>
</dbReference>
<organism evidence="2 3">
    <name type="scientific">Esox lucius</name>
    <name type="common">Northern pike</name>
    <dbReference type="NCBI Taxonomy" id="8010"/>
    <lineage>
        <taxon>Eukaryota</taxon>
        <taxon>Metazoa</taxon>
        <taxon>Chordata</taxon>
        <taxon>Craniata</taxon>
        <taxon>Vertebrata</taxon>
        <taxon>Euteleostomi</taxon>
        <taxon>Actinopterygii</taxon>
        <taxon>Neopterygii</taxon>
        <taxon>Teleostei</taxon>
        <taxon>Protacanthopterygii</taxon>
        <taxon>Esociformes</taxon>
        <taxon>Esocidae</taxon>
        <taxon>Esox</taxon>
    </lineage>
</organism>
<reference evidence="2" key="3">
    <citation type="submission" date="2025-09" db="UniProtKB">
        <authorList>
            <consortium name="Ensembl"/>
        </authorList>
    </citation>
    <scope>IDENTIFICATION</scope>
</reference>
<evidence type="ECO:0000313" key="3">
    <source>
        <dbReference type="Proteomes" id="UP000265140"/>
    </source>
</evidence>
<sequence>MNRIGVNFGLYSLCLLYLGFVSFWRNTVALICPEEGNLFNEKDEADFTMIHQFYFRGKGEYKCPNGSVFWLHKCAYIYFNVITSNWTLTNNINYWTLTNITNCSHSGVRAPAAPHLDYEVCPPSLYLSSCLSSQPLFPVI</sequence>
<keyword evidence="3" id="KW-1185">Reference proteome</keyword>
<dbReference type="Ensembl" id="ENSELUT00000104869.1">
    <property type="protein sequence ID" value="ENSELUP00000084108.1"/>
    <property type="gene ID" value="ENSELUG00000042195.1"/>
</dbReference>
<feature type="signal peptide" evidence="1">
    <location>
        <begin position="1"/>
        <end position="29"/>
    </location>
</feature>
<evidence type="ECO:0000313" key="2">
    <source>
        <dbReference type="Ensembl" id="ENSELUP00000084108.1"/>
    </source>
</evidence>
<dbReference type="AlphaFoldDB" id="A0AAY5K549"/>
<name>A0AAY5K549_ESOLU</name>
<reference evidence="2 3" key="1">
    <citation type="submission" date="2020-02" db="EMBL/GenBank/DDBJ databases">
        <title>Esox lucius (northern pike) genome, fEsoLuc1, primary haplotype.</title>
        <authorList>
            <person name="Myers G."/>
            <person name="Karagic N."/>
            <person name="Meyer A."/>
            <person name="Pippel M."/>
            <person name="Reichard M."/>
            <person name="Winkler S."/>
            <person name="Tracey A."/>
            <person name="Sims Y."/>
            <person name="Howe K."/>
            <person name="Rhie A."/>
            <person name="Formenti G."/>
            <person name="Durbin R."/>
            <person name="Fedrigo O."/>
            <person name="Jarvis E.D."/>
        </authorList>
    </citation>
    <scope>NUCLEOTIDE SEQUENCE [LARGE SCALE GENOMIC DNA]</scope>
</reference>
<feature type="chain" id="PRO_5044281197" evidence="1">
    <location>
        <begin position="30"/>
        <end position="140"/>
    </location>
</feature>
<keyword evidence="1" id="KW-0732">Signal</keyword>
<proteinExistence type="predicted"/>
<protein>
    <submittedName>
        <fullName evidence="2">Uncharacterized protein</fullName>
    </submittedName>
</protein>
<reference evidence="2" key="2">
    <citation type="submission" date="2025-08" db="UniProtKB">
        <authorList>
            <consortium name="Ensembl"/>
        </authorList>
    </citation>
    <scope>IDENTIFICATION</scope>
</reference>
<accession>A0AAY5K549</accession>